<evidence type="ECO:0000313" key="4">
    <source>
        <dbReference type="Proteomes" id="UP000585474"/>
    </source>
</evidence>
<comment type="caution">
    <text evidence="3">The sequence shown here is derived from an EMBL/GenBank/DDBJ whole genome shotgun (WGS) entry which is preliminary data.</text>
</comment>
<feature type="coiled-coil region" evidence="1">
    <location>
        <begin position="395"/>
        <end position="457"/>
    </location>
</feature>
<keyword evidence="4" id="KW-1185">Reference proteome</keyword>
<reference evidence="3 4" key="1">
    <citation type="submission" date="2019-07" db="EMBL/GenBank/DDBJ databases">
        <title>De Novo Assembly of kiwifruit Actinidia rufa.</title>
        <authorList>
            <person name="Sugita-Konishi S."/>
            <person name="Sato K."/>
            <person name="Mori E."/>
            <person name="Abe Y."/>
            <person name="Kisaki G."/>
            <person name="Hamano K."/>
            <person name="Suezawa K."/>
            <person name="Otani M."/>
            <person name="Fukuda T."/>
            <person name="Manabe T."/>
            <person name="Gomi K."/>
            <person name="Tabuchi M."/>
            <person name="Akimitsu K."/>
            <person name="Kataoka I."/>
        </authorList>
    </citation>
    <scope>NUCLEOTIDE SEQUENCE [LARGE SCALE GENOMIC DNA]</scope>
    <source>
        <strain evidence="4">cv. Fuchu</strain>
    </source>
</reference>
<accession>A0A7J0G7G9</accession>
<feature type="region of interest" description="Disordered" evidence="2">
    <location>
        <begin position="513"/>
        <end position="535"/>
    </location>
</feature>
<name>A0A7J0G7G9_9ERIC</name>
<evidence type="ECO:0000256" key="1">
    <source>
        <dbReference type="SAM" id="Coils"/>
    </source>
</evidence>
<feature type="compositionally biased region" description="Basic and acidic residues" evidence="2">
    <location>
        <begin position="517"/>
        <end position="526"/>
    </location>
</feature>
<gene>
    <name evidence="3" type="ORF">Acr_18g0008890</name>
</gene>
<keyword evidence="1" id="KW-0175">Coiled coil</keyword>
<feature type="region of interest" description="Disordered" evidence="2">
    <location>
        <begin position="1"/>
        <end position="44"/>
    </location>
</feature>
<evidence type="ECO:0000256" key="2">
    <source>
        <dbReference type="SAM" id="MobiDB-lite"/>
    </source>
</evidence>
<protein>
    <submittedName>
        <fullName evidence="3">Uncharacterized protein</fullName>
    </submittedName>
</protein>
<dbReference type="Proteomes" id="UP000585474">
    <property type="component" value="Unassembled WGS sequence"/>
</dbReference>
<proteinExistence type="predicted"/>
<dbReference type="EMBL" id="BJWL01000018">
    <property type="protein sequence ID" value="GFZ06719.1"/>
    <property type="molecule type" value="Genomic_DNA"/>
</dbReference>
<organism evidence="3 4">
    <name type="scientific">Actinidia rufa</name>
    <dbReference type="NCBI Taxonomy" id="165716"/>
    <lineage>
        <taxon>Eukaryota</taxon>
        <taxon>Viridiplantae</taxon>
        <taxon>Streptophyta</taxon>
        <taxon>Embryophyta</taxon>
        <taxon>Tracheophyta</taxon>
        <taxon>Spermatophyta</taxon>
        <taxon>Magnoliopsida</taxon>
        <taxon>eudicotyledons</taxon>
        <taxon>Gunneridae</taxon>
        <taxon>Pentapetalae</taxon>
        <taxon>asterids</taxon>
        <taxon>Ericales</taxon>
        <taxon>Actinidiaceae</taxon>
        <taxon>Actinidia</taxon>
    </lineage>
</organism>
<dbReference type="AlphaFoldDB" id="A0A7J0G7G9"/>
<sequence>MSNRTDLGNDLEDLPSWVSEHLGERPMFDESNPLPSFEGDLPEASLPEDPSCLGGNPEVDAQTPLTIENTMTQEDLNRLKEMYSFPTGIQTRVPSQGETILSTRFGKIAFYETAHSPHYSDTYPTTSSEVSIAYSKVNDQIRGGSILRQGWGIPRAPRLWGILGKQRNKLPVLNELEKKRSEHILSKVKPGGYCDVSKKGWLQHRGNEGESRPLRDEHIEHDIPSRDDFVECIGVIKEDIGRIARRAFLDIPDLTLLRGLLSKRSDLGMTPMSLRPPRRAKWMILRARKPCPPKRTKSNKGASNVVRRPLVPGDLSTSLSDSLGPEVSMMSSAPVAQKILSGVTFLLTRKRLTSSAWINWLPSLSMPLVRQLCSFALALRSQDHQNDFHFQLARADLAELEMVQAQNRAFKAKNQLATLGEQAMKTKAELKDKSEAMAWLEDEVAELSNKLAHAKKLAIDEFKSSNDFKDTIIDSAATYFGEGFKFCKRQLAHHHPNLGIDLASIEMDTDLAEEEEVAKVGEKGEENEGDVSPTP</sequence>
<evidence type="ECO:0000313" key="3">
    <source>
        <dbReference type="EMBL" id="GFZ06719.1"/>
    </source>
</evidence>